<comment type="caution">
    <text evidence="1">The sequence shown here is derived from an EMBL/GenBank/DDBJ whole genome shotgun (WGS) entry which is preliminary data.</text>
</comment>
<dbReference type="Proteomes" id="UP000828390">
    <property type="component" value="Unassembled WGS sequence"/>
</dbReference>
<proteinExistence type="predicted"/>
<evidence type="ECO:0000313" key="2">
    <source>
        <dbReference type="Proteomes" id="UP000828390"/>
    </source>
</evidence>
<reference evidence="1" key="1">
    <citation type="journal article" date="2019" name="bioRxiv">
        <title>The Genome of the Zebra Mussel, Dreissena polymorpha: A Resource for Invasive Species Research.</title>
        <authorList>
            <person name="McCartney M.A."/>
            <person name="Auch B."/>
            <person name="Kono T."/>
            <person name="Mallez S."/>
            <person name="Zhang Y."/>
            <person name="Obille A."/>
            <person name="Becker A."/>
            <person name="Abrahante J.E."/>
            <person name="Garbe J."/>
            <person name="Badalamenti J.P."/>
            <person name="Herman A."/>
            <person name="Mangelson H."/>
            <person name="Liachko I."/>
            <person name="Sullivan S."/>
            <person name="Sone E.D."/>
            <person name="Koren S."/>
            <person name="Silverstein K.A.T."/>
            <person name="Beckman K.B."/>
            <person name="Gohl D.M."/>
        </authorList>
    </citation>
    <scope>NUCLEOTIDE SEQUENCE</scope>
    <source>
        <strain evidence="1">Duluth1</strain>
        <tissue evidence="1">Whole animal</tissue>
    </source>
</reference>
<dbReference type="EMBL" id="JAIWYP010000008">
    <property type="protein sequence ID" value="KAH3788814.1"/>
    <property type="molecule type" value="Genomic_DNA"/>
</dbReference>
<keyword evidence="2" id="KW-1185">Reference proteome</keyword>
<protein>
    <submittedName>
        <fullName evidence="1">Uncharacterized protein</fullName>
    </submittedName>
</protein>
<reference evidence="1" key="2">
    <citation type="submission" date="2020-11" db="EMBL/GenBank/DDBJ databases">
        <authorList>
            <person name="McCartney M.A."/>
            <person name="Auch B."/>
            <person name="Kono T."/>
            <person name="Mallez S."/>
            <person name="Becker A."/>
            <person name="Gohl D.M."/>
            <person name="Silverstein K.A.T."/>
            <person name="Koren S."/>
            <person name="Bechman K.B."/>
            <person name="Herman A."/>
            <person name="Abrahante J.E."/>
            <person name="Garbe J."/>
        </authorList>
    </citation>
    <scope>NUCLEOTIDE SEQUENCE</scope>
    <source>
        <strain evidence="1">Duluth1</strain>
        <tissue evidence="1">Whole animal</tissue>
    </source>
</reference>
<name>A0A9D4EXW3_DREPO</name>
<evidence type="ECO:0000313" key="1">
    <source>
        <dbReference type="EMBL" id="KAH3788814.1"/>
    </source>
</evidence>
<dbReference type="AlphaFoldDB" id="A0A9D4EXW3"/>
<organism evidence="1 2">
    <name type="scientific">Dreissena polymorpha</name>
    <name type="common">Zebra mussel</name>
    <name type="synonym">Mytilus polymorpha</name>
    <dbReference type="NCBI Taxonomy" id="45954"/>
    <lineage>
        <taxon>Eukaryota</taxon>
        <taxon>Metazoa</taxon>
        <taxon>Spiralia</taxon>
        <taxon>Lophotrochozoa</taxon>
        <taxon>Mollusca</taxon>
        <taxon>Bivalvia</taxon>
        <taxon>Autobranchia</taxon>
        <taxon>Heteroconchia</taxon>
        <taxon>Euheterodonta</taxon>
        <taxon>Imparidentia</taxon>
        <taxon>Neoheterodontei</taxon>
        <taxon>Myida</taxon>
        <taxon>Dreissenoidea</taxon>
        <taxon>Dreissenidae</taxon>
        <taxon>Dreissena</taxon>
    </lineage>
</organism>
<accession>A0A9D4EXW3</accession>
<gene>
    <name evidence="1" type="ORF">DPMN_166976</name>
</gene>
<sequence length="68" mass="7683">MATAATAKHSGLWASSFHATYRLYKYLLVFILLYGCESWTLNADTGYQPLNINVSRTVPHPLHAEQDQ</sequence>